<feature type="signal peptide" evidence="1">
    <location>
        <begin position="1"/>
        <end position="19"/>
    </location>
</feature>
<keyword evidence="4" id="KW-1185">Reference proteome</keyword>
<dbReference type="OrthoDB" id="785995at2"/>
<proteinExistence type="predicted"/>
<evidence type="ECO:0000259" key="2">
    <source>
        <dbReference type="SMART" id="SM00635"/>
    </source>
</evidence>
<feature type="domain" description="BIG2" evidence="2">
    <location>
        <begin position="30"/>
        <end position="102"/>
    </location>
</feature>
<dbReference type="SUPFAM" id="SSF49373">
    <property type="entry name" value="Invasin/intimin cell-adhesion fragments"/>
    <property type="match status" value="1"/>
</dbReference>
<dbReference type="PROSITE" id="PS51257">
    <property type="entry name" value="PROKAR_LIPOPROTEIN"/>
    <property type="match status" value="1"/>
</dbReference>
<dbReference type="EMBL" id="CP002689">
    <property type="protein sequence ID" value="AEE13369.1"/>
    <property type="molecule type" value="Genomic_DNA"/>
</dbReference>
<dbReference type="KEGG" id="pah:Poras_1436"/>
<dbReference type="SMART" id="SM00635">
    <property type="entry name" value="BID_2"/>
    <property type="match status" value="1"/>
</dbReference>
<name>F4KMZ1_PORAD</name>
<reference evidence="4" key="1">
    <citation type="submission" date="2011-04" db="EMBL/GenBank/DDBJ databases">
        <title>The complete genome of Porphyromonas asaccharolytica DSM 20707.</title>
        <authorList>
            <person name="Lucas S."/>
            <person name="Han J."/>
            <person name="Lapidus A."/>
            <person name="Bruce D."/>
            <person name="Goodwin L."/>
            <person name="Pitluck S."/>
            <person name="Peters L."/>
            <person name="Kyrpides N."/>
            <person name="Mavromatis K."/>
            <person name="Ivanova N."/>
            <person name="Ovchinnikova G."/>
            <person name="Pagani I."/>
            <person name="Lu M."/>
            <person name="Detter J.C."/>
            <person name="Tapia R."/>
            <person name="Han C."/>
            <person name="Land M."/>
            <person name="Hauser L."/>
            <person name="Markowitz V."/>
            <person name="Cheng J.-F."/>
            <person name="Hugenholtz P."/>
            <person name="Woyke T."/>
            <person name="Wu D."/>
            <person name="Gronow S."/>
            <person name="Wellnitz S."/>
            <person name="Brambilla E."/>
            <person name="Klenk H.-P."/>
            <person name="Eisen J.A."/>
        </authorList>
    </citation>
    <scope>NUCLEOTIDE SEQUENCE [LARGE SCALE GENOMIC DNA]</scope>
    <source>
        <strain evidence="4">ATCC 25260 / DSM 20707 / VPI 4198</strain>
    </source>
</reference>
<protein>
    <submittedName>
        <fullName evidence="3">Ig domain protein group 2 domain protein</fullName>
    </submittedName>
</protein>
<dbReference type="Gene3D" id="2.60.40.1080">
    <property type="match status" value="1"/>
</dbReference>
<dbReference type="RefSeq" id="WP_013760739.1">
    <property type="nucleotide sequence ID" value="NC_015501.1"/>
</dbReference>
<evidence type="ECO:0000313" key="4">
    <source>
        <dbReference type="Proteomes" id="UP000006545"/>
    </source>
</evidence>
<feature type="chain" id="PRO_5003311790" evidence="1">
    <location>
        <begin position="20"/>
        <end position="299"/>
    </location>
</feature>
<dbReference type="AlphaFoldDB" id="F4KMZ1"/>
<dbReference type="Pfam" id="PF02368">
    <property type="entry name" value="Big_2"/>
    <property type="match status" value="1"/>
</dbReference>
<keyword evidence="1" id="KW-0732">Signal</keyword>
<dbReference type="InterPro" id="IPR003343">
    <property type="entry name" value="Big_2"/>
</dbReference>
<accession>F4KMZ1</accession>
<sequence length="299" mass="33588">MKQKICMLLVALATLTLFGACNKNNEPTNDSFELSVAPEMLQLGVGVQKQLTITPEGISYSCSSSDESVATVDNKGVVTGVKEGEAVVTVMAKDQTKTVKVVVGNRYMGLYSGDDKIVPIYIPFFPDVPVSKEAQKQIIAANEKYDWVLFSYDDGEDDHEDDGDTGGHSHKMILMKAPKYANGAYMDNRLITDLYYHYVKEDDIYFDCWTRPLFKKDVVQAAHDGSEKDIKLLRDILTLYGFTENLQPSKYKSGQLNFEGYNMTQFPEGPMWGSIYCTNVEGTDSYYLEFQVVQRAPKK</sequence>
<evidence type="ECO:0000313" key="3">
    <source>
        <dbReference type="EMBL" id="AEE13369.1"/>
    </source>
</evidence>
<dbReference type="InterPro" id="IPR008964">
    <property type="entry name" value="Invasin/intimin_cell_adhesion"/>
</dbReference>
<organism evidence="3 4">
    <name type="scientific">Porphyromonas asaccharolytica (strain ATCC 25260 / DSM 20707 / BCRC 10618 / CCUG 7834 / JCM 6326 / LMG 13178 / VPI 4198 / B440)</name>
    <name type="common">Bacteroides asaccharolyticus</name>
    <dbReference type="NCBI Taxonomy" id="879243"/>
    <lineage>
        <taxon>Bacteria</taxon>
        <taxon>Pseudomonadati</taxon>
        <taxon>Bacteroidota</taxon>
        <taxon>Bacteroidia</taxon>
        <taxon>Bacteroidales</taxon>
        <taxon>Porphyromonadaceae</taxon>
        <taxon>Porphyromonas</taxon>
    </lineage>
</organism>
<dbReference type="HOGENOM" id="CLU_930191_0_0_10"/>
<gene>
    <name evidence="3" type="ordered locus">Poras_1436</name>
</gene>
<evidence type="ECO:0000256" key="1">
    <source>
        <dbReference type="SAM" id="SignalP"/>
    </source>
</evidence>
<dbReference type="Proteomes" id="UP000006545">
    <property type="component" value="Chromosome"/>
</dbReference>